<accession>A0ABU0R5C1</accession>
<gene>
    <name evidence="2" type="ORF">QFZ26_000813</name>
</gene>
<name>A0ABU0R5C1_9MICO</name>
<evidence type="ECO:0000256" key="1">
    <source>
        <dbReference type="SAM" id="MobiDB-lite"/>
    </source>
</evidence>
<evidence type="ECO:0000313" key="2">
    <source>
        <dbReference type="EMBL" id="MDQ0893258.1"/>
    </source>
</evidence>
<reference evidence="2 3" key="1">
    <citation type="submission" date="2023-07" db="EMBL/GenBank/DDBJ databases">
        <title>Comparative genomics of wheat-associated soil bacteria to identify genetic determinants of phenazine resistance.</title>
        <authorList>
            <person name="Mouncey N."/>
        </authorList>
    </citation>
    <scope>NUCLEOTIDE SEQUENCE [LARGE SCALE GENOMIC DNA]</scope>
    <source>
        <strain evidence="2 3">V3I3</strain>
    </source>
</reference>
<protein>
    <submittedName>
        <fullName evidence="2">Uncharacterized protein</fullName>
    </submittedName>
</protein>
<comment type="caution">
    <text evidence="2">The sequence shown here is derived from an EMBL/GenBank/DDBJ whole genome shotgun (WGS) entry which is preliminary data.</text>
</comment>
<feature type="region of interest" description="Disordered" evidence="1">
    <location>
        <begin position="47"/>
        <end position="77"/>
    </location>
</feature>
<organism evidence="2 3">
    <name type="scientific">Agromyces ramosus</name>
    <dbReference type="NCBI Taxonomy" id="33879"/>
    <lineage>
        <taxon>Bacteria</taxon>
        <taxon>Bacillati</taxon>
        <taxon>Actinomycetota</taxon>
        <taxon>Actinomycetes</taxon>
        <taxon>Micrococcales</taxon>
        <taxon>Microbacteriaceae</taxon>
        <taxon>Agromyces</taxon>
    </lineage>
</organism>
<proteinExistence type="predicted"/>
<dbReference type="Proteomes" id="UP001239083">
    <property type="component" value="Unassembled WGS sequence"/>
</dbReference>
<dbReference type="EMBL" id="JAUSYY010000001">
    <property type="protein sequence ID" value="MDQ0893258.1"/>
    <property type="molecule type" value="Genomic_DNA"/>
</dbReference>
<keyword evidence="3" id="KW-1185">Reference proteome</keyword>
<evidence type="ECO:0000313" key="3">
    <source>
        <dbReference type="Proteomes" id="UP001239083"/>
    </source>
</evidence>
<dbReference type="RefSeq" id="WP_307039534.1">
    <property type="nucleotide sequence ID" value="NZ_JAUSYY010000001.1"/>
</dbReference>
<sequence>MGTRFYTRETPNGARIFAVSPQLGEFRLDGDHWTALEGDPILGRLLDGDPYLDEIDEPPSAPPLPGAGEAHRSALGN</sequence>